<keyword evidence="1" id="KW-0560">Oxidoreductase</keyword>
<dbReference type="PANTHER" id="PTHR47534:SF2">
    <property type="entry name" value="KETOREDUCTASE (KR) DOMAIN-CONTAINING PROTEIN-RELATED"/>
    <property type="match status" value="1"/>
</dbReference>
<dbReference type="InterPro" id="IPR002347">
    <property type="entry name" value="SDR_fam"/>
</dbReference>
<dbReference type="InterPro" id="IPR036291">
    <property type="entry name" value="NAD(P)-bd_dom_sf"/>
</dbReference>
<dbReference type="EMBL" id="MU002304">
    <property type="protein sequence ID" value="KAF2787564.1"/>
    <property type="molecule type" value="Genomic_DNA"/>
</dbReference>
<dbReference type="PANTHER" id="PTHR47534">
    <property type="entry name" value="YALI0E05731P"/>
    <property type="match status" value="1"/>
</dbReference>
<name>A0A6A6WUI0_9PLEO</name>
<dbReference type="InterPro" id="IPR052228">
    <property type="entry name" value="Sec_Metab_Biosynth_Oxidored"/>
</dbReference>
<dbReference type="Proteomes" id="UP000799757">
    <property type="component" value="Unassembled WGS sequence"/>
</dbReference>
<organism evidence="2 3">
    <name type="scientific">Melanomma pulvis-pyrius CBS 109.77</name>
    <dbReference type="NCBI Taxonomy" id="1314802"/>
    <lineage>
        <taxon>Eukaryota</taxon>
        <taxon>Fungi</taxon>
        <taxon>Dikarya</taxon>
        <taxon>Ascomycota</taxon>
        <taxon>Pezizomycotina</taxon>
        <taxon>Dothideomycetes</taxon>
        <taxon>Pleosporomycetidae</taxon>
        <taxon>Pleosporales</taxon>
        <taxon>Melanommataceae</taxon>
        <taxon>Melanomma</taxon>
    </lineage>
</organism>
<dbReference type="SUPFAM" id="SSF51735">
    <property type="entry name" value="NAD(P)-binding Rossmann-fold domains"/>
    <property type="match status" value="1"/>
</dbReference>
<dbReference type="AlphaFoldDB" id="A0A6A6WUI0"/>
<dbReference type="FunFam" id="3.40.50.720:FF:000637">
    <property type="entry name" value="Uncharacterized oxidoreductase C736.13"/>
    <property type="match status" value="1"/>
</dbReference>
<gene>
    <name evidence="2" type="ORF">K505DRAFT_329595</name>
</gene>
<dbReference type="OrthoDB" id="2898509at2759"/>
<protein>
    <submittedName>
        <fullName evidence="2">NAD(P)-binding protein</fullName>
    </submittedName>
</protein>
<sequence>MVSLTEIRTHNATLKSLSSGLVAIFVGGTSGIGLSTAREFVRNTNSPHVYLVGRNQAEATRIIGELREINPTSQLDFIKSDVSLLKNVDEACRQIKEKEQKVNLLFMTVGYVTFQGRDETEEGLDRKFAVHYYARIRFLQNLSPLLTAGANSPDPTLTLSRAVSVLDPKIGRAGRPNFSDLSLKDNFTLRNCATHASAMNNFALEHFAQTYPGTSFVHAYPSIVGTGAMRGLGTAWTAAWKVGGMLLKPFMVDLGESGERHLFAATAPRYAPRARAERVEDVAKGGDDVKGSGSYQLNWDGETLPDSKTAATLRAEDAEKRIWTHTEEVFKKVCEESGKY</sequence>
<dbReference type="Gene3D" id="3.40.50.720">
    <property type="entry name" value="NAD(P)-binding Rossmann-like Domain"/>
    <property type="match status" value="1"/>
</dbReference>
<accession>A0A6A6WUI0</accession>
<reference evidence="2" key="1">
    <citation type="journal article" date="2020" name="Stud. Mycol.">
        <title>101 Dothideomycetes genomes: a test case for predicting lifestyles and emergence of pathogens.</title>
        <authorList>
            <person name="Haridas S."/>
            <person name="Albert R."/>
            <person name="Binder M."/>
            <person name="Bloem J."/>
            <person name="Labutti K."/>
            <person name="Salamov A."/>
            <person name="Andreopoulos B."/>
            <person name="Baker S."/>
            <person name="Barry K."/>
            <person name="Bills G."/>
            <person name="Bluhm B."/>
            <person name="Cannon C."/>
            <person name="Castanera R."/>
            <person name="Culley D."/>
            <person name="Daum C."/>
            <person name="Ezra D."/>
            <person name="Gonzalez J."/>
            <person name="Henrissat B."/>
            <person name="Kuo A."/>
            <person name="Liang C."/>
            <person name="Lipzen A."/>
            <person name="Lutzoni F."/>
            <person name="Magnuson J."/>
            <person name="Mondo S."/>
            <person name="Nolan M."/>
            <person name="Ohm R."/>
            <person name="Pangilinan J."/>
            <person name="Park H.-J."/>
            <person name="Ramirez L."/>
            <person name="Alfaro M."/>
            <person name="Sun H."/>
            <person name="Tritt A."/>
            <person name="Yoshinaga Y."/>
            <person name="Zwiers L.-H."/>
            <person name="Turgeon B."/>
            <person name="Goodwin S."/>
            <person name="Spatafora J."/>
            <person name="Crous P."/>
            <person name="Grigoriev I."/>
        </authorList>
    </citation>
    <scope>NUCLEOTIDE SEQUENCE</scope>
    <source>
        <strain evidence="2">CBS 109.77</strain>
    </source>
</reference>
<keyword evidence="3" id="KW-1185">Reference proteome</keyword>
<proteinExistence type="predicted"/>
<evidence type="ECO:0000313" key="3">
    <source>
        <dbReference type="Proteomes" id="UP000799757"/>
    </source>
</evidence>
<dbReference type="GO" id="GO:0016491">
    <property type="term" value="F:oxidoreductase activity"/>
    <property type="evidence" value="ECO:0007669"/>
    <property type="project" value="UniProtKB-KW"/>
</dbReference>
<dbReference type="Pfam" id="PF00106">
    <property type="entry name" value="adh_short"/>
    <property type="match status" value="1"/>
</dbReference>
<evidence type="ECO:0000256" key="1">
    <source>
        <dbReference type="ARBA" id="ARBA00023002"/>
    </source>
</evidence>
<evidence type="ECO:0000313" key="2">
    <source>
        <dbReference type="EMBL" id="KAF2787564.1"/>
    </source>
</evidence>